<gene>
    <name evidence="1" type="ORF">LTRI10_LOCUS50406</name>
</gene>
<organism evidence="1 2">
    <name type="scientific">Linum trigynum</name>
    <dbReference type="NCBI Taxonomy" id="586398"/>
    <lineage>
        <taxon>Eukaryota</taxon>
        <taxon>Viridiplantae</taxon>
        <taxon>Streptophyta</taxon>
        <taxon>Embryophyta</taxon>
        <taxon>Tracheophyta</taxon>
        <taxon>Spermatophyta</taxon>
        <taxon>Magnoliopsida</taxon>
        <taxon>eudicotyledons</taxon>
        <taxon>Gunneridae</taxon>
        <taxon>Pentapetalae</taxon>
        <taxon>rosids</taxon>
        <taxon>fabids</taxon>
        <taxon>Malpighiales</taxon>
        <taxon>Linaceae</taxon>
        <taxon>Linum</taxon>
    </lineage>
</organism>
<accession>A0AAV2GMG2</accession>
<dbReference type="Gene3D" id="2.40.50.140">
    <property type="entry name" value="Nucleic acid-binding proteins"/>
    <property type="match status" value="2"/>
</dbReference>
<evidence type="ECO:0008006" key="3">
    <source>
        <dbReference type="Google" id="ProtNLM"/>
    </source>
</evidence>
<keyword evidence="2" id="KW-1185">Reference proteome</keyword>
<name>A0AAV2GMG2_9ROSI</name>
<evidence type="ECO:0000313" key="1">
    <source>
        <dbReference type="EMBL" id="CAL1411028.1"/>
    </source>
</evidence>
<dbReference type="EMBL" id="OZ034822">
    <property type="protein sequence ID" value="CAL1411028.1"/>
    <property type="molecule type" value="Genomic_DNA"/>
</dbReference>
<dbReference type="InterPro" id="IPR012340">
    <property type="entry name" value="NA-bd_OB-fold"/>
</dbReference>
<dbReference type="PANTHER" id="PTHR47165">
    <property type="entry name" value="OS03G0429900 PROTEIN"/>
    <property type="match status" value="1"/>
</dbReference>
<proteinExistence type="predicted"/>
<sequence length="385" mass="42232">MDRQRATSQIAAPPYMDGGEPGATRWVLRTRYALDRRLGVLIQGLALKHLNGHLQEVLLVEGCTLSAGLYSVNPEGVGRHVPMNDSCISIQRRRLCTLLKTNPPSVLIVFRSFEELETIASQHASVVDVVGRLVSATPITYYQKQDRSIKRQVVVIENEREVSLSITLWSNFAERLNLPELIELNGAAPVIVAFTTYSKTYNMHPVSFGVGIVGASSTSATRIVLSPAARNTARLTAHFGDAVAAIGVVPTELDTPEKAATVYRQSFKTITELQTIQSTATMGGKFRCRGKITDLDTSRDWCYLGCATCSKAAVRCDAPYWCAKCDATVHPHQLKQCFRVRFMVHEGSAYAPFIMIGQAAETVLKVSAGTLLATAPDRTSFRPDR</sequence>
<dbReference type="Proteomes" id="UP001497516">
    <property type="component" value="Chromosome 9"/>
</dbReference>
<dbReference type="SUPFAM" id="SSF50249">
    <property type="entry name" value="Nucleic acid-binding proteins"/>
    <property type="match status" value="2"/>
</dbReference>
<dbReference type="PANTHER" id="PTHR47165:SF4">
    <property type="entry name" value="OS03G0429900 PROTEIN"/>
    <property type="match status" value="1"/>
</dbReference>
<protein>
    <recommendedName>
        <fullName evidence="3">Replication protein A OB domain-containing protein</fullName>
    </recommendedName>
</protein>
<evidence type="ECO:0000313" key="2">
    <source>
        <dbReference type="Proteomes" id="UP001497516"/>
    </source>
</evidence>
<reference evidence="1 2" key="1">
    <citation type="submission" date="2024-04" db="EMBL/GenBank/DDBJ databases">
        <authorList>
            <person name="Fracassetti M."/>
        </authorList>
    </citation>
    <scope>NUCLEOTIDE SEQUENCE [LARGE SCALE GENOMIC DNA]</scope>
</reference>
<dbReference type="AlphaFoldDB" id="A0AAV2GMG2"/>